<protein>
    <recommendedName>
        <fullName evidence="6">EamA domain-containing protein</fullName>
    </recommendedName>
</protein>
<dbReference type="PANTHER" id="PTHR22911:SF6">
    <property type="entry name" value="SOLUTE CARRIER FAMILY 35 MEMBER G1"/>
    <property type="match status" value="1"/>
</dbReference>
<feature type="transmembrane region" description="Helical" evidence="5">
    <location>
        <begin position="72"/>
        <end position="91"/>
    </location>
</feature>
<comment type="subcellular location">
    <subcellularLocation>
        <location evidence="1">Membrane</location>
        <topology evidence="1">Multi-pass membrane protein</topology>
    </subcellularLocation>
</comment>
<dbReference type="HOGENOM" id="CLU_1647243_0_0_7"/>
<feature type="domain" description="EamA" evidence="6">
    <location>
        <begin position="3"/>
        <end position="117"/>
    </location>
</feature>
<dbReference type="Proteomes" id="UP000019141">
    <property type="component" value="Unassembled WGS sequence"/>
</dbReference>
<reference evidence="7 8" key="1">
    <citation type="journal article" date="2014" name="Nature">
        <title>An environmental bacterial taxon with a large and distinct metabolic repertoire.</title>
        <authorList>
            <person name="Wilson M.C."/>
            <person name="Mori T."/>
            <person name="Ruckert C."/>
            <person name="Uria A.R."/>
            <person name="Helf M.J."/>
            <person name="Takada K."/>
            <person name="Gernert C."/>
            <person name="Steffens U.A."/>
            <person name="Heycke N."/>
            <person name="Schmitt S."/>
            <person name="Rinke C."/>
            <person name="Helfrich E.J."/>
            <person name="Brachmann A.O."/>
            <person name="Gurgui C."/>
            <person name="Wakimoto T."/>
            <person name="Kracht M."/>
            <person name="Crusemann M."/>
            <person name="Hentschel U."/>
            <person name="Abe I."/>
            <person name="Matsunaga S."/>
            <person name="Kalinowski J."/>
            <person name="Takeyama H."/>
            <person name="Piel J."/>
        </authorList>
    </citation>
    <scope>NUCLEOTIDE SEQUENCE [LARGE SCALE GENOMIC DNA]</scope>
    <source>
        <strain evidence="8">TSY1</strain>
    </source>
</reference>
<feature type="transmembrane region" description="Helical" evidence="5">
    <location>
        <begin position="103"/>
        <end position="122"/>
    </location>
</feature>
<keyword evidence="4 5" id="KW-0472">Membrane</keyword>
<dbReference type="InterPro" id="IPR000620">
    <property type="entry name" value="EamA_dom"/>
</dbReference>
<dbReference type="InterPro" id="IPR037185">
    <property type="entry name" value="EmrE-like"/>
</dbReference>
<name>W4L1Q9_ENTF1</name>
<organism evidence="7 8">
    <name type="scientific">Entotheonella factor</name>
    <dbReference type="NCBI Taxonomy" id="1429438"/>
    <lineage>
        <taxon>Bacteria</taxon>
        <taxon>Pseudomonadati</taxon>
        <taxon>Nitrospinota/Tectimicrobiota group</taxon>
        <taxon>Candidatus Tectimicrobiota</taxon>
        <taxon>Candidatus Entotheonellia</taxon>
        <taxon>Candidatus Entotheonellales</taxon>
        <taxon>Candidatus Entotheonellaceae</taxon>
        <taxon>Candidatus Entotheonella</taxon>
    </lineage>
</organism>
<evidence type="ECO:0000256" key="5">
    <source>
        <dbReference type="SAM" id="Phobius"/>
    </source>
</evidence>
<evidence type="ECO:0000313" key="8">
    <source>
        <dbReference type="Proteomes" id="UP000019141"/>
    </source>
</evidence>
<feature type="non-terminal residue" evidence="7">
    <location>
        <position position="161"/>
    </location>
</feature>
<evidence type="ECO:0000256" key="2">
    <source>
        <dbReference type="ARBA" id="ARBA00022692"/>
    </source>
</evidence>
<comment type="caution">
    <text evidence="7">The sequence shown here is derived from an EMBL/GenBank/DDBJ whole genome shotgun (WGS) entry which is preliminary data.</text>
</comment>
<evidence type="ECO:0000256" key="4">
    <source>
        <dbReference type="ARBA" id="ARBA00023136"/>
    </source>
</evidence>
<feature type="transmembrane region" description="Helical" evidence="5">
    <location>
        <begin position="128"/>
        <end position="145"/>
    </location>
</feature>
<dbReference type="GO" id="GO:0016020">
    <property type="term" value="C:membrane"/>
    <property type="evidence" value="ECO:0007669"/>
    <property type="project" value="UniProtKB-SubCell"/>
</dbReference>
<sequence length="161" mass="18069">MYALLKGAGQEYSFTQLIFFRSLVALVLFLPLLWRQRQVVWRTNRLFGHLFRALAGLLSMCCAFYAVSRMPLSTLSAVTFTMPLFVTVMSYPLLKERVGWHRGIATVVGFIGVFVMLGPQLIGFHPVYLIALASAVCFAFAAIALRQLSATESPLTTFLYF</sequence>
<dbReference type="Pfam" id="PF00892">
    <property type="entry name" value="EamA"/>
    <property type="match status" value="1"/>
</dbReference>
<gene>
    <name evidence="7" type="ORF">ETSY1_45885</name>
</gene>
<keyword evidence="8" id="KW-1185">Reference proteome</keyword>
<dbReference type="SUPFAM" id="SSF103481">
    <property type="entry name" value="Multidrug resistance efflux transporter EmrE"/>
    <property type="match status" value="1"/>
</dbReference>
<evidence type="ECO:0000256" key="1">
    <source>
        <dbReference type="ARBA" id="ARBA00004141"/>
    </source>
</evidence>
<dbReference type="PANTHER" id="PTHR22911">
    <property type="entry name" value="ACYL-MALONYL CONDENSING ENZYME-RELATED"/>
    <property type="match status" value="1"/>
</dbReference>
<dbReference type="AlphaFoldDB" id="W4L1Q9"/>
<keyword evidence="2 5" id="KW-0812">Transmembrane</keyword>
<keyword evidence="3 5" id="KW-1133">Transmembrane helix</keyword>
<evidence type="ECO:0000256" key="3">
    <source>
        <dbReference type="ARBA" id="ARBA00022989"/>
    </source>
</evidence>
<dbReference type="Gene3D" id="1.10.3730.20">
    <property type="match status" value="1"/>
</dbReference>
<dbReference type="EMBL" id="AZHW01001778">
    <property type="protein sequence ID" value="ETW91967.1"/>
    <property type="molecule type" value="Genomic_DNA"/>
</dbReference>
<evidence type="ECO:0000259" key="6">
    <source>
        <dbReference type="Pfam" id="PF00892"/>
    </source>
</evidence>
<accession>W4L1Q9</accession>
<evidence type="ECO:0000313" key="7">
    <source>
        <dbReference type="EMBL" id="ETW91967.1"/>
    </source>
</evidence>
<feature type="transmembrane region" description="Helical" evidence="5">
    <location>
        <begin position="46"/>
        <end position="66"/>
    </location>
</feature>
<feature type="transmembrane region" description="Helical" evidence="5">
    <location>
        <begin position="12"/>
        <end position="34"/>
    </location>
</feature>
<proteinExistence type="predicted"/>